<dbReference type="OrthoDB" id="3512640at2759"/>
<dbReference type="GO" id="GO:0019346">
    <property type="term" value="P:transsulfuration"/>
    <property type="evidence" value="ECO:0007669"/>
    <property type="project" value="InterPro"/>
</dbReference>
<proteinExistence type="inferred from homology"/>
<keyword evidence="2 3" id="KW-0663">Pyridoxal phosphate</keyword>
<dbReference type="PANTHER" id="PTHR11808:SF86">
    <property type="entry name" value="METHIONINE GAMMA-LYASE"/>
    <property type="match status" value="1"/>
</dbReference>
<feature type="compositionally biased region" description="Polar residues" evidence="4">
    <location>
        <begin position="32"/>
        <end position="47"/>
    </location>
</feature>
<dbReference type="AlphaFoldDB" id="A0A9K3PLP0"/>
<dbReference type="Proteomes" id="UP000693970">
    <property type="component" value="Unassembled WGS sequence"/>
</dbReference>
<dbReference type="PIRSF" id="PIRSF001434">
    <property type="entry name" value="CGS"/>
    <property type="match status" value="1"/>
</dbReference>
<dbReference type="GO" id="GO:0016846">
    <property type="term" value="F:carbon-sulfur lyase activity"/>
    <property type="evidence" value="ECO:0007669"/>
    <property type="project" value="TreeGrafter"/>
</dbReference>
<accession>A0A9K3PLP0</accession>
<reference evidence="5" key="1">
    <citation type="journal article" date="2021" name="Sci. Rep.">
        <title>Diploid genomic architecture of Nitzschia inconspicua, an elite biomass production diatom.</title>
        <authorList>
            <person name="Oliver A."/>
            <person name="Podell S."/>
            <person name="Pinowska A."/>
            <person name="Traller J.C."/>
            <person name="Smith S.R."/>
            <person name="McClure R."/>
            <person name="Beliaev A."/>
            <person name="Bohutskyi P."/>
            <person name="Hill E.A."/>
            <person name="Rabines A."/>
            <person name="Zheng H."/>
            <person name="Allen L.Z."/>
            <person name="Kuo A."/>
            <person name="Grigoriev I.V."/>
            <person name="Allen A.E."/>
            <person name="Hazlebeck D."/>
            <person name="Allen E.E."/>
        </authorList>
    </citation>
    <scope>NUCLEOTIDE SEQUENCE</scope>
    <source>
        <strain evidence="5">Hildebrandi</strain>
    </source>
</reference>
<evidence type="ECO:0000256" key="4">
    <source>
        <dbReference type="SAM" id="MobiDB-lite"/>
    </source>
</evidence>
<reference evidence="5" key="2">
    <citation type="submission" date="2021-04" db="EMBL/GenBank/DDBJ databases">
        <authorList>
            <person name="Podell S."/>
        </authorList>
    </citation>
    <scope>NUCLEOTIDE SEQUENCE</scope>
    <source>
        <strain evidence="5">Hildebrandi</strain>
    </source>
</reference>
<dbReference type="GO" id="GO:0005737">
    <property type="term" value="C:cytoplasm"/>
    <property type="evidence" value="ECO:0007669"/>
    <property type="project" value="TreeGrafter"/>
</dbReference>
<comment type="similarity">
    <text evidence="3">Belongs to the trans-sulfuration enzymes family.</text>
</comment>
<dbReference type="InterPro" id="IPR054542">
    <property type="entry name" value="Cys_met_metab_PP"/>
</dbReference>
<protein>
    <submittedName>
        <fullName evidence="5">Cystathionine beta-lyase/cystathionine gamma-synthase</fullName>
    </submittedName>
</protein>
<evidence type="ECO:0000256" key="2">
    <source>
        <dbReference type="ARBA" id="ARBA00022898"/>
    </source>
</evidence>
<dbReference type="GO" id="GO:0030170">
    <property type="term" value="F:pyridoxal phosphate binding"/>
    <property type="evidence" value="ECO:0007669"/>
    <property type="project" value="InterPro"/>
</dbReference>
<dbReference type="CDD" id="cd00614">
    <property type="entry name" value="CGS_like"/>
    <property type="match status" value="1"/>
</dbReference>
<gene>
    <name evidence="5" type="ORF">IV203_010701</name>
</gene>
<comment type="caution">
    <text evidence="5">The sequence shown here is derived from an EMBL/GenBank/DDBJ whole genome shotgun (WGS) entry which is preliminary data.</text>
</comment>
<dbReference type="PANTHER" id="PTHR11808">
    <property type="entry name" value="TRANS-SULFURATION ENZYME FAMILY MEMBER"/>
    <property type="match status" value="1"/>
</dbReference>
<name>A0A9K3PLP0_9STRA</name>
<evidence type="ECO:0000256" key="3">
    <source>
        <dbReference type="RuleBase" id="RU362118"/>
    </source>
</evidence>
<comment type="cofactor">
    <cofactor evidence="1 3">
        <name>pyridoxal 5'-phosphate</name>
        <dbReference type="ChEBI" id="CHEBI:597326"/>
    </cofactor>
</comment>
<dbReference type="InterPro" id="IPR000277">
    <property type="entry name" value="Cys/Met-Metab_PyrdxlP-dep_enz"/>
</dbReference>
<dbReference type="EMBL" id="JAGRRH010000018">
    <property type="protein sequence ID" value="KAG7351341.1"/>
    <property type="molecule type" value="Genomic_DNA"/>
</dbReference>
<sequence>MSGTNCDDDEMPPCPGIDKVMEKQEEGVIKKSSPSASVGSEQDSASWEQVHIQERSYKDPLRELHPSTAVIYAGYHSNLSEQAIKPPIFKSSTFVFSSAEEGELFFKRAYGLEGNDGKAPGLVYSRLNNPNTEILEDKMVSLEQGSKYCNAFPSGMSAISTTIMALVPTNGHILYTNPVYGGTYFFLKDMCPERLGVTSEGIDTSNPEKLRTAIQQVHSLDVLYIESPANPTLSITDIALATSLAKAKNPNCLVMVDNTFMGPVFQSPFLFGVDVVLYSATKFIGGHSDLIAGLVLTKEKDLMAKINAYRTILGPVISPDTAWMLTRSVETVWLRMERQAQKAQKVASDLAAHPRVTKLLFPGSYVGESSNTARAIKTELWQRQCTGTGSMIAIVVRPNTRKAAFTVLNAMKIAHLAVSLGSTETLVEHPRSMTHSDMTVEDLDACGIQEGMLRISIGLESSKDISKDLLGALDMIQDDED</sequence>
<evidence type="ECO:0000313" key="5">
    <source>
        <dbReference type="EMBL" id="KAG7351341.1"/>
    </source>
</evidence>
<evidence type="ECO:0000313" key="6">
    <source>
        <dbReference type="Proteomes" id="UP000693970"/>
    </source>
</evidence>
<dbReference type="PROSITE" id="PS00868">
    <property type="entry name" value="CYS_MET_METAB_PP"/>
    <property type="match status" value="1"/>
</dbReference>
<dbReference type="Pfam" id="PF01053">
    <property type="entry name" value="Cys_Met_Meta_PP"/>
    <property type="match status" value="1"/>
</dbReference>
<evidence type="ECO:0000256" key="1">
    <source>
        <dbReference type="ARBA" id="ARBA00001933"/>
    </source>
</evidence>
<feature type="compositionally biased region" description="Basic and acidic residues" evidence="4">
    <location>
        <begin position="19"/>
        <end position="29"/>
    </location>
</feature>
<dbReference type="FunFam" id="3.40.640.10:FF:000046">
    <property type="entry name" value="Cystathionine gamma-lyase"/>
    <property type="match status" value="1"/>
</dbReference>
<organism evidence="5 6">
    <name type="scientific">Nitzschia inconspicua</name>
    <dbReference type="NCBI Taxonomy" id="303405"/>
    <lineage>
        <taxon>Eukaryota</taxon>
        <taxon>Sar</taxon>
        <taxon>Stramenopiles</taxon>
        <taxon>Ochrophyta</taxon>
        <taxon>Bacillariophyta</taxon>
        <taxon>Bacillariophyceae</taxon>
        <taxon>Bacillariophycidae</taxon>
        <taxon>Bacillariales</taxon>
        <taxon>Bacillariaceae</taxon>
        <taxon>Nitzschia</taxon>
    </lineage>
</organism>
<feature type="region of interest" description="Disordered" evidence="4">
    <location>
        <begin position="1"/>
        <end position="50"/>
    </location>
</feature>
<feature type="compositionally biased region" description="Acidic residues" evidence="4">
    <location>
        <begin position="1"/>
        <end position="11"/>
    </location>
</feature>
<keyword evidence="6" id="KW-1185">Reference proteome</keyword>